<keyword evidence="1" id="KW-0378">Hydrolase</keyword>
<dbReference type="NCBIfam" id="TIGR01549">
    <property type="entry name" value="HAD-SF-IA-v1"/>
    <property type="match status" value="1"/>
</dbReference>
<dbReference type="InterPro" id="IPR006439">
    <property type="entry name" value="HAD-SF_hydro_IA"/>
</dbReference>
<proteinExistence type="predicted"/>
<dbReference type="GO" id="GO:0008967">
    <property type="term" value="F:phosphoglycolate phosphatase activity"/>
    <property type="evidence" value="ECO:0007669"/>
    <property type="project" value="TreeGrafter"/>
</dbReference>
<evidence type="ECO:0000313" key="1">
    <source>
        <dbReference type="EMBL" id="HHO58588.1"/>
    </source>
</evidence>
<dbReference type="GO" id="GO:0005829">
    <property type="term" value="C:cytosol"/>
    <property type="evidence" value="ECO:0007669"/>
    <property type="project" value="TreeGrafter"/>
</dbReference>
<name>A0A7C5SSH0_9DEIN</name>
<dbReference type="InterPro" id="IPR041492">
    <property type="entry name" value="HAD_2"/>
</dbReference>
<accession>A0A7C5SSH0</accession>
<dbReference type="InterPro" id="IPR023198">
    <property type="entry name" value="PGP-like_dom2"/>
</dbReference>
<dbReference type="Gene3D" id="1.10.150.240">
    <property type="entry name" value="Putative phosphatase, domain 2"/>
    <property type="match status" value="1"/>
</dbReference>
<dbReference type="SFLD" id="SFLDS00003">
    <property type="entry name" value="Haloacid_Dehalogenase"/>
    <property type="match status" value="1"/>
</dbReference>
<dbReference type="Proteomes" id="UP000886105">
    <property type="component" value="Unassembled WGS sequence"/>
</dbReference>
<dbReference type="AlphaFoldDB" id="A0A7C5SSH0"/>
<dbReference type="InterPro" id="IPR036412">
    <property type="entry name" value="HAD-like_sf"/>
</dbReference>
<protein>
    <submittedName>
        <fullName evidence="1">HAD family hydrolase</fullName>
    </submittedName>
</protein>
<dbReference type="PANTHER" id="PTHR43434:SF1">
    <property type="entry name" value="PHOSPHOGLYCOLATE PHOSPHATASE"/>
    <property type="match status" value="1"/>
</dbReference>
<sequence>MKPTVVFDLDGTLVDSLADITASFHHVLREAGLPLPTDAEMADLIGRPLAEMFRRVAPAADAEALSEAYRRHYRAHMADRSRPYPGVPELLGELRGRGFALAVATTKRSSTARKLAEAVGLLPLLDHVQGTDGLPPKPAPDVVLAALAAVNGRGVCMVGDTTHDVLAGKAAGLCTYAVSWGTHPPAVLAGAEPDHLEPDLDRLPRLLATLVLR</sequence>
<dbReference type="InterPro" id="IPR023214">
    <property type="entry name" value="HAD_sf"/>
</dbReference>
<comment type="caution">
    <text evidence="1">The sequence shown here is derived from an EMBL/GenBank/DDBJ whole genome shotgun (WGS) entry which is preliminary data.</text>
</comment>
<reference evidence="1" key="1">
    <citation type="journal article" date="2020" name="mSystems">
        <title>Genome- and Community-Level Interaction Insights into Carbon Utilization and Element Cycling Functions of Hydrothermarchaeota in Hydrothermal Sediment.</title>
        <authorList>
            <person name="Zhou Z."/>
            <person name="Liu Y."/>
            <person name="Xu W."/>
            <person name="Pan J."/>
            <person name="Luo Z.H."/>
            <person name="Li M."/>
        </authorList>
    </citation>
    <scope>NUCLEOTIDE SEQUENCE [LARGE SCALE GENOMIC DNA]</scope>
    <source>
        <strain evidence="1">HyVt-523</strain>
    </source>
</reference>
<dbReference type="Pfam" id="PF13419">
    <property type="entry name" value="HAD_2"/>
    <property type="match status" value="1"/>
</dbReference>
<dbReference type="SUPFAM" id="SSF56784">
    <property type="entry name" value="HAD-like"/>
    <property type="match status" value="1"/>
</dbReference>
<dbReference type="PANTHER" id="PTHR43434">
    <property type="entry name" value="PHOSPHOGLYCOLATE PHOSPHATASE"/>
    <property type="match status" value="1"/>
</dbReference>
<organism evidence="1">
    <name type="scientific">Oceanithermus profundus</name>
    <dbReference type="NCBI Taxonomy" id="187137"/>
    <lineage>
        <taxon>Bacteria</taxon>
        <taxon>Thermotogati</taxon>
        <taxon>Deinococcota</taxon>
        <taxon>Deinococci</taxon>
        <taxon>Thermales</taxon>
        <taxon>Thermaceae</taxon>
        <taxon>Oceanithermus</taxon>
    </lineage>
</organism>
<dbReference type="SFLD" id="SFLDG01129">
    <property type="entry name" value="C1.5:_HAD__Beta-PGM__Phosphata"/>
    <property type="match status" value="1"/>
</dbReference>
<dbReference type="EMBL" id="DRNZ01000321">
    <property type="protein sequence ID" value="HHO58588.1"/>
    <property type="molecule type" value="Genomic_DNA"/>
</dbReference>
<dbReference type="SFLD" id="SFLDG01135">
    <property type="entry name" value="C1.5.6:_HAD__Beta-PGM__Phospha"/>
    <property type="match status" value="1"/>
</dbReference>
<dbReference type="GO" id="GO:0006281">
    <property type="term" value="P:DNA repair"/>
    <property type="evidence" value="ECO:0007669"/>
    <property type="project" value="TreeGrafter"/>
</dbReference>
<dbReference type="InterPro" id="IPR050155">
    <property type="entry name" value="HAD-like_hydrolase_sf"/>
</dbReference>
<dbReference type="Gene3D" id="3.40.50.1000">
    <property type="entry name" value="HAD superfamily/HAD-like"/>
    <property type="match status" value="1"/>
</dbReference>
<gene>
    <name evidence="1" type="ORF">ENJ85_05385</name>
</gene>